<name>A0A5C5G7H7_9BASI</name>
<evidence type="ECO:0000259" key="2">
    <source>
        <dbReference type="PROSITE" id="PS50086"/>
    </source>
</evidence>
<accession>A0A5C5G7H7</accession>
<dbReference type="Gene3D" id="1.10.472.80">
    <property type="entry name" value="Ypt/Rab-GAP domain of gyp1p, domain 3"/>
    <property type="match status" value="1"/>
</dbReference>
<dbReference type="InterPro" id="IPR000195">
    <property type="entry name" value="Rab-GAP-TBC_dom"/>
</dbReference>
<evidence type="ECO:0000256" key="1">
    <source>
        <dbReference type="SAM" id="MobiDB-lite"/>
    </source>
</evidence>
<protein>
    <submittedName>
        <fullName evidence="3">TBC1 domain family member 14</fullName>
    </submittedName>
</protein>
<feature type="compositionally biased region" description="Low complexity" evidence="1">
    <location>
        <begin position="174"/>
        <end position="192"/>
    </location>
</feature>
<dbReference type="OrthoDB" id="289721at2759"/>
<feature type="compositionally biased region" description="Polar residues" evidence="1">
    <location>
        <begin position="72"/>
        <end position="82"/>
    </location>
</feature>
<reference evidence="3 4" key="1">
    <citation type="submission" date="2019-03" db="EMBL/GenBank/DDBJ databases">
        <title>Rhodosporidium diobovatum UCD-FST 08-225 genome sequencing, assembly, and annotation.</title>
        <authorList>
            <person name="Fakankun I.U."/>
            <person name="Fristensky B."/>
            <person name="Levin D.B."/>
        </authorList>
    </citation>
    <scope>NUCLEOTIDE SEQUENCE [LARGE SCALE GENOMIC DNA]</scope>
    <source>
        <strain evidence="3 4">UCD-FST 08-225</strain>
    </source>
</reference>
<dbReference type="InterPro" id="IPR050302">
    <property type="entry name" value="Rab_GAP_TBC_domain"/>
</dbReference>
<dbReference type="PANTHER" id="PTHR47219">
    <property type="entry name" value="RAB GTPASE-ACTIVATING PROTEIN 1-LIKE"/>
    <property type="match status" value="1"/>
</dbReference>
<dbReference type="GO" id="GO:0031267">
    <property type="term" value="F:small GTPase binding"/>
    <property type="evidence" value="ECO:0007669"/>
    <property type="project" value="TreeGrafter"/>
</dbReference>
<dbReference type="STRING" id="5288.A0A5C5G7H7"/>
<dbReference type="Proteomes" id="UP000311382">
    <property type="component" value="Unassembled WGS sequence"/>
</dbReference>
<dbReference type="Gene3D" id="1.10.8.270">
    <property type="entry name" value="putative rabgap domain of human tbc1 domain family member 14 like domains"/>
    <property type="match status" value="1"/>
</dbReference>
<feature type="domain" description="Rab-GAP TBC" evidence="2">
    <location>
        <begin position="294"/>
        <end position="487"/>
    </location>
</feature>
<sequence length="590" mass="64557">MSTHDDPVDDATGQLEDVALDDDTPRTRQLAAPSPPASHPHEPDDAPPESEPHPPASGPDAAREPQGDAETSDQAGSSSRANASLADDDTHDDDQGRFEAVSLDNGHAPHAPDERNNPSRSSPSPTASSPPHSPSLASTAPTTVVDPSSSTHVDTPTGPPAAAAPDAEAKAKPESSTPAAAAAAAAAPSPKKLVSTKRPTVMQKVVSMTRQRDLPPKPREEEEKHLSMLAEMYAASREADKQRRDAAAHRASVRAAQHAAAFPSWEAHILPNWRVVLHDTAEGRRLRQLWWDGTMPTRWRGRLWALCIGNGLAVGKGAFVQAGERAERLRQAGRLAEVERAAREDVERTLPALHMFQEGAVMHDDLMEILVAWSVYEKPTPRYPRGLAFPAALLLLNMTPPEAFVCLVNLVQKSFLRSFYGEQDEIEAYYRVFDTLLADAMPKIYANFSAQVVRPSLYLQPWLSTLFGAFLPLDLATRIFDVFLLEGDSFPFRVALVLLEVLEPRLFNPNLDELAAVFAGTDRGALGVVRRDKGLLLADGGVDPEGRVETDEVYTEMGATEERVFEGLERLEWKEETWARLVERELPEVV</sequence>
<dbReference type="PROSITE" id="PS50086">
    <property type="entry name" value="TBC_RABGAP"/>
    <property type="match status" value="1"/>
</dbReference>
<dbReference type="SUPFAM" id="SSF47923">
    <property type="entry name" value="Ypt/Rab-GAP domain of gyp1p"/>
    <property type="match status" value="2"/>
</dbReference>
<dbReference type="Pfam" id="PF00566">
    <property type="entry name" value="RabGAP-TBC"/>
    <property type="match status" value="1"/>
</dbReference>
<keyword evidence="4" id="KW-1185">Reference proteome</keyword>
<dbReference type="SMART" id="SM00164">
    <property type="entry name" value="TBC"/>
    <property type="match status" value="1"/>
</dbReference>
<proteinExistence type="predicted"/>
<feature type="region of interest" description="Disordered" evidence="1">
    <location>
        <begin position="1"/>
        <end position="198"/>
    </location>
</feature>
<dbReference type="GO" id="GO:0005096">
    <property type="term" value="F:GTPase activator activity"/>
    <property type="evidence" value="ECO:0007669"/>
    <property type="project" value="TreeGrafter"/>
</dbReference>
<dbReference type="InterPro" id="IPR035969">
    <property type="entry name" value="Rab-GAP_TBC_sf"/>
</dbReference>
<dbReference type="Gene3D" id="1.10.10.750">
    <property type="entry name" value="Ypt/Rab-GAP domain of gyp1p, domain 1"/>
    <property type="match status" value="1"/>
</dbReference>
<dbReference type="PANTHER" id="PTHR47219:SF15">
    <property type="entry name" value="TBC1 DOMAIN FAMILY MEMBER 12 ISOFORM X1"/>
    <property type="match status" value="1"/>
</dbReference>
<dbReference type="AlphaFoldDB" id="A0A5C5G7H7"/>
<gene>
    <name evidence="3" type="ORF">DMC30DRAFT_108619</name>
</gene>
<dbReference type="EMBL" id="SOZI01000002">
    <property type="protein sequence ID" value="TNY24479.1"/>
    <property type="molecule type" value="Genomic_DNA"/>
</dbReference>
<comment type="caution">
    <text evidence="3">The sequence shown here is derived from an EMBL/GenBank/DDBJ whole genome shotgun (WGS) entry which is preliminary data.</text>
</comment>
<evidence type="ECO:0000313" key="4">
    <source>
        <dbReference type="Proteomes" id="UP000311382"/>
    </source>
</evidence>
<organism evidence="3 4">
    <name type="scientific">Rhodotorula diobovata</name>
    <dbReference type="NCBI Taxonomy" id="5288"/>
    <lineage>
        <taxon>Eukaryota</taxon>
        <taxon>Fungi</taxon>
        <taxon>Dikarya</taxon>
        <taxon>Basidiomycota</taxon>
        <taxon>Pucciniomycotina</taxon>
        <taxon>Microbotryomycetes</taxon>
        <taxon>Sporidiobolales</taxon>
        <taxon>Sporidiobolaceae</taxon>
        <taxon>Rhodotorula</taxon>
    </lineage>
</organism>
<feature type="compositionally biased region" description="Low complexity" evidence="1">
    <location>
        <begin position="118"/>
        <end position="143"/>
    </location>
</feature>
<evidence type="ECO:0000313" key="3">
    <source>
        <dbReference type="EMBL" id="TNY24479.1"/>
    </source>
</evidence>
<feature type="compositionally biased region" description="Low complexity" evidence="1">
    <location>
        <begin position="154"/>
        <end position="166"/>
    </location>
</feature>